<name>A0ABT7UY76_9LACO</name>
<evidence type="ECO:0000313" key="3">
    <source>
        <dbReference type="Proteomes" id="UP001529343"/>
    </source>
</evidence>
<evidence type="ECO:0000256" key="1">
    <source>
        <dbReference type="SAM" id="MobiDB-lite"/>
    </source>
</evidence>
<feature type="compositionally biased region" description="Polar residues" evidence="1">
    <location>
        <begin position="201"/>
        <end position="210"/>
    </location>
</feature>
<protein>
    <submittedName>
        <fullName evidence="2">Uncharacterized protein</fullName>
    </submittedName>
</protein>
<accession>A0ABT7UY76</accession>
<dbReference type="EMBL" id="JAUDDW010000018">
    <property type="protein sequence ID" value="MDM8266656.1"/>
    <property type="molecule type" value="Genomic_DNA"/>
</dbReference>
<organism evidence="2 3">
    <name type="scientific">Limosilactobacillus pontis</name>
    <dbReference type="NCBI Taxonomy" id="35787"/>
    <lineage>
        <taxon>Bacteria</taxon>
        <taxon>Bacillati</taxon>
        <taxon>Bacillota</taxon>
        <taxon>Bacilli</taxon>
        <taxon>Lactobacillales</taxon>
        <taxon>Lactobacillaceae</taxon>
        <taxon>Limosilactobacillus</taxon>
    </lineage>
</organism>
<reference evidence="3" key="1">
    <citation type="submission" date="2023-06" db="EMBL/GenBank/DDBJ databases">
        <title>Identification and characterization of horizontal gene transfer across gut microbiota members of farm animals based on homology search.</title>
        <authorList>
            <person name="Zeman M."/>
            <person name="Kubasova T."/>
            <person name="Jahodarova E."/>
            <person name="Nykrynova M."/>
            <person name="Rychlik I."/>
        </authorList>
    </citation>
    <scope>NUCLEOTIDE SEQUENCE [LARGE SCALE GENOMIC DNA]</scope>
    <source>
        <strain evidence="3">161_Gplus</strain>
    </source>
</reference>
<gene>
    <name evidence="2" type="ORF">QUW44_05715</name>
</gene>
<dbReference type="Proteomes" id="UP001529343">
    <property type="component" value="Unassembled WGS sequence"/>
</dbReference>
<keyword evidence="3" id="KW-1185">Reference proteome</keyword>
<proteinExistence type="predicted"/>
<dbReference type="RefSeq" id="WP_289586203.1">
    <property type="nucleotide sequence ID" value="NZ_JAUDDW010000018.1"/>
</dbReference>
<feature type="compositionally biased region" description="Basic and acidic residues" evidence="1">
    <location>
        <begin position="174"/>
        <end position="199"/>
    </location>
</feature>
<sequence length="309" mass="35118">MAERRMISKSMLMDNDFLSLSNDEKSLYLYLLIFADDDGFVKRSIMIDGVLKVSDDDYSVLEKKGLIISENNEIKVITHWNTLETIREKLYTPTVYLDFRSQLFLKVDFSYTKDPREAQVFTSADDWVKQGRPKNITDFKPLIQQHLRKLQSQDSTSTVPIQDKDSTSASPDKSSLDKDSVEKSSTEQRSTDQPSEEKITSVYTGITSSNGGMGEKSSYLHDEVEIEDGNFITQINQIMGTKIPENDERLTTLFNDATDNYKDTYIKKGLAKLLTAIQGVKLPDNQVKQLVTDHLSENIKKVTTGEESH</sequence>
<comment type="caution">
    <text evidence="2">The sequence shown here is derived from an EMBL/GenBank/DDBJ whole genome shotgun (WGS) entry which is preliminary data.</text>
</comment>
<evidence type="ECO:0000313" key="2">
    <source>
        <dbReference type="EMBL" id="MDM8266656.1"/>
    </source>
</evidence>
<feature type="compositionally biased region" description="Polar residues" evidence="1">
    <location>
        <begin position="150"/>
        <end position="160"/>
    </location>
</feature>
<feature type="region of interest" description="Disordered" evidence="1">
    <location>
        <begin position="149"/>
        <end position="216"/>
    </location>
</feature>